<sequence length="202" mass="22053">MAVQDDPKFQQLVVAFVEECSHRGVRLDRAAAEGVLASQLSLYAGRARVSEMEVLERYFDERWPRRFAVLFVRCDGGIGRRSVEPDRSYALANACSLLTALAKAVELAVASGGHADRDECDLAIASAAACVAELGAAVRSRTTPDVVLPGSAVRFAREVLDVAAERAASGSWRCCWCSDVRHEHEQPQVVVEQLQVDLLLVR</sequence>
<evidence type="ECO:0000313" key="1">
    <source>
        <dbReference type="EMBL" id="SFB70242.1"/>
    </source>
</evidence>
<evidence type="ECO:0000313" key="2">
    <source>
        <dbReference type="Proteomes" id="UP000198832"/>
    </source>
</evidence>
<dbReference type="AlphaFoldDB" id="A0A1I1D791"/>
<protein>
    <submittedName>
        <fullName evidence="1">Uncharacterized protein</fullName>
    </submittedName>
</protein>
<name>A0A1I1D791_9ACTN</name>
<organism evidence="1 2">
    <name type="scientific">Nocardioides terrae</name>
    <dbReference type="NCBI Taxonomy" id="574651"/>
    <lineage>
        <taxon>Bacteria</taxon>
        <taxon>Bacillati</taxon>
        <taxon>Actinomycetota</taxon>
        <taxon>Actinomycetes</taxon>
        <taxon>Propionibacteriales</taxon>
        <taxon>Nocardioidaceae</taxon>
        <taxon>Nocardioides</taxon>
    </lineage>
</organism>
<accession>A0A1I1D791</accession>
<dbReference type="Proteomes" id="UP000198832">
    <property type="component" value="Unassembled WGS sequence"/>
</dbReference>
<keyword evidence="2" id="KW-1185">Reference proteome</keyword>
<dbReference type="STRING" id="574651.SAMN04487968_10135"/>
<proteinExistence type="predicted"/>
<gene>
    <name evidence="1" type="ORF">SAMN04487968_10135</name>
</gene>
<dbReference type="EMBL" id="FOLB01000001">
    <property type="protein sequence ID" value="SFB70242.1"/>
    <property type="molecule type" value="Genomic_DNA"/>
</dbReference>
<reference evidence="1 2" key="1">
    <citation type="submission" date="2016-10" db="EMBL/GenBank/DDBJ databases">
        <authorList>
            <person name="de Groot N.N."/>
        </authorList>
    </citation>
    <scope>NUCLEOTIDE SEQUENCE [LARGE SCALE GENOMIC DNA]</scope>
    <source>
        <strain evidence="1 2">CGMCC 1.7056</strain>
    </source>
</reference>
<dbReference type="RefSeq" id="WP_091118888.1">
    <property type="nucleotide sequence ID" value="NZ_FOLB01000001.1"/>
</dbReference>